<comment type="caution">
    <text evidence="9">The sequence shown here is derived from an EMBL/GenBank/DDBJ whole genome shotgun (WGS) entry which is preliminary data.</text>
</comment>
<feature type="chain" id="PRO_5045536976" description="Chitooligosaccharide deacetylase" evidence="7">
    <location>
        <begin position="27"/>
        <end position="337"/>
    </location>
</feature>
<evidence type="ECO:0000256" key="3">
    <source>
        <dbReference type="ARBA" id="ARBA00010973"/>
    </source>
</evidence>
<comment type="subcellular location">
    <subcellularLocation>
        <location evidence="2">Secreted</location>
    </subcellularLocation>
</comment>
<gene>
    <name evidence="9" type="ORF">ACFSNB_08820</name>
</gene>
<protein>
    <recommendedName>
        <fullName evidence="4">Chitooligosaccharide deacetylase</fullName>
    </recommendedName>
    <alternativeName>
        <fullName evidence="6">Nodulation protein B</fullName>
    </alternativeName>
</protein>
<proteinExistence type="inferred from homology"/>
<dbReference type="InterPro" id="IPR011330">
    <property type="entry name" value="Glyco_hydro/deAcase_b/a-brl"/>
</dbReference>
<keyword evidence="5 7" id="KW-0732">Signal</keyword>
<keyword evidence="9" id="KW-0378">Hydrolase</keyword>
<evidence type="ECO:0000256" key="5">
    <source>
        <dbReference type="ARBA" id="ARBA00022729"/>
    </source>
</evidence>
<evidence type="ECO:0000313" key="10">
    <source>
        <dbReference type="Proteomes" id="UP001597296"/>
    </source>
</evidence>
<dbReference type="Pfam" id="PF01522">
    <property type="entry name" value="Polysacc_deac_1"/>
    <property type="match status" value="1"/>
</dbReference>
<dbReference type="InterPro" id="IPR051398">
    <property type="entry name" value="Polysacch_Deacetylase"/>
</dbReference>
<dbReference type="SUPFAM" id="SSF88713">
    <property type="entry name" value="Glycoside hydrolase/deacetylase"/>
    <property type="match status" value="1"/>
</dbReference>
<name>A0ABW5CBZ2_9PROT</name>
<dbReference type="CDD" id="cd10973">
    <property type="entry name" value="CE4_DAC_u4_5s"/>
    <property type="match status" value="1"/>
</dbReference>
<keyword evidence="10" id="KW-1185">Reference proteome</keyword>
<feature type="domain" description="NodB homology" evidence="8">
    <location>
        <begin position="86"/>
        <end position="337"/>
    </location>
</feature>
<dbReference type="PANTHER" id="PTHR34216:SF3">
    <property type="entry name" value="POLY-BETA-1,6-N-ACETYL-D-GLUCOSAMINE N-DEACETYLASE"/>
    <property type="match status" value="1"/>
</dbReference>
<evidence type="ECO:0000259" key="8">
    <source>
        <dbReference type="PROSITE" id="PS51677"/>
    </source>
</evidence>
<feature type="signal peptide" evidence="7">
    <location>
        <begin position="1"/>
        <end position="26"/>
    </location>
</feature>
<dbReference type="Gene3D" id="3.20.20.370">
    <property type="entry name" value="Glycoside hydrolase/deacetylase"/>
    <property type="match status" value="1"/>
</dbReference>
<organism evidence="9 10">
    <name type="scientific">Phaeospirillum tilakii</name>
    <dbReference type="NCBI Taxonomy" id="741673"/>
    <lineage>
        <taxon>Bacteria</taxon>
        <taxon>Pseudomonadati</taxon>
        <taxon>Pseudomonadota</taxon>
        <taxon>Alphaproteobacteria</taxon>
        <taxon>Rhodospirillales</taxon>
        <taxon>Rhodospirillaceae</taxon>
        <taxon>Phaeospirillum</taxon>
    </lineage>
</organism>
<evidence type="ECO:0000256" key="1">
    <source>
        <dbReference type="ARBA" id="ARBA00003236"/>
    </source>
</evidence>
<evidence type="ECO:0000256" key="2">
    <source>
        <dbReference type="ARBA" id="ARBA00004613"/>
    </source>
</evidence>
<evidence type="ECO:0000256" key="7">
    <source>
        <dbReference type="SAM" id="SignalP"/>
    </source>
</evidence>
<dbReference type="EMBL" id="JBHUIY010000014">
    <property type="protein sequence ID" value="MFD2233907.1"/>
    <property type="molecule type" value="Genomic_DNA"/>
</dbReference>
<sequence length="337" mass="36571">MRTGCAAAAVMIWLFGLFALAPPVRAADSAVVLLYHRFDDDRVAALNTTSDQLASHIAELKSGGFTVLPLPEIAHALREGRRLPDKTVAITVDDASYGFYSRAWPLLRDAGLPVTLFVATDEIDHGGETLGWSQLRELRAEGVTIGSLGAARLRFPRVGVEAAAADLGRAQSRFAQELGTAPDLFAWPGGEADAISIALVRQAGFLAAFGQHSGALWRGFNPYYLPRFIMIGAHGELDRFRLVVRSLPLPAVDLTPADPVVRVNPPAFGFTLAEEIPGIAALSCYASHEGQVRVEQLGPRIEVRMTKPIPPGRARLNCTLPTLDGRWRWFGWQFATP</sequence>
<evidence type="ECO:0000256" key="6">
    <source>
        <dbReference type="ARBA" id="ARBA00032976"/>
    </source>
</evidence>
<dbReference type="RefSeq" id="WP_377315806.1">
    <property type="nucleotide sequence ID" value="NZ_JBHUIY010000014.1"/>
</dbReference>
<comment type="function">
    <text evidence="1">Is involved in generating a small heat-stable compound (Nod), an acylated oligomer of N-acetylglucosamine, that stimulates mitosis in various plant protoplasts.</text>
</comment>
<accession>A0ABW5CBZ2</accession>
<dbReference type="Proteomes" id="UP001597296">
    <property type="component" value="Unassembled WGS sequence"/>
</dbReference>
<comment type="similarity">
    <text evidence="3">Belongs to the polysaccharide deacetylase family.</text>
</comment>
<dbReference type="GO" id="GO:0016787">
    <property type="term" value="F:hydrolase activity"/>
    <property type="evidence" value="ECO:0007669"/>
    <property type="project" value="UniProtKB-KW"/>
</dbReference>
<dbReference type="PANTHER" id="PTHR34216">
    <property type="match status" value="1"/>
</dbReference>
<reference evidence="10" key="1">
    <citation type="journal article" date="2019" name="Int. J. Syst. Evol. Microbiol.">
        <title>The Global Catalogue of Microorganisms (GCM) 10K type strain sequencing project: providing services to taxonomists for standard genome sequencing and annotation.</title>
        <authorList>
            <consortium name="The Broad Institute Genomics Platform"/>
            <consortium name="The Broad Institute Genome Sequencing Center for Infectious Disease"/>
            <person name="Wu L."/>
            <person name="Ma J."/>
        </authorList>
    </citation>
    <scope>NUCLEOTIDE SEQUENCE [LARGE SCALE GENOMIC DNA]</scope>
    <source>
        <strain evidence="10">KCTC 15012</strain>
    </source>
</reference>
<evidence type="ECO:0000256" key="4">
    <source>
        <dbReference type="ARBA" id="ARBA00020071"/>
    </source>
</evidence>
<evidence type="ECO:0000313" key="9">
    <source>
        <dbReference type="EMBL" id="MFD2233907.1"/>
    </source>
</evidence>
<dbReference type="InterPro" id="IPR002509">
    <property type="entry name" value="NODB_dom"/>
</dbReference>
<dbReference type="PROSITE" id="PS51677">
    <property type="entry name" value="NODB"/>
    <property type="match status" value="1"/>
</dbReference>